<dbReference type="InterPro" id="IPR003439">
    <property type="entry name" value="ABC_transporter-like_ATP-bd"/>
</dbReference>
<dbReference type="STRING" id="1220554.GCA_001552135_06127"/>
<dbReference type="FunFam" id="3.40.50.300:FF:000042">
    <property type="entry name" value="Maltose/maltodextrin ABC transporter, ATP-binding protein"/>
    <property type="match status" value="1"/>
</dbReference>
<dbReference type="InterPro" id="IPR027417">
    <property type="entry name" value="P-loop_NTPase"/>
</dbReference>
<accession>A0A5D0NI30</accession>
<dbReference type="InterPro" id="IPR003593">
    <property type="entry name" value="AAA+_ATPase"/>
</dbReference>
<evidence type="ECO:0000259" key="5">
    <source>
        <dbReference type="PROSITE" id="PS50893"/>
    </source>
</evidence>
<dbReference type="Gene3D" id="3.40.50.300">
    <property type="entry name" value="P-loop containing nucleotide triphosphate hydrolases"/>
    <property type="match status" value="1"/>
</dbReference>
<dbReference type="Gene3D" id="2.40.50.100">
    <property type="match status" value="1"/>
</dbReference>
<dbReference type="PROSITE" id="PS50893">
    <property type="entry name" value="ABC_TRANSPORTER_2"/>
    <property type="match status" value="1"/>
</dbReference>
<dbReference type="GO" id="GO:0016887">
    <property type="term" value="F:ATP hydrolysis activity"/>
    <property type="evidence" value="ECO:0007669"/>
    <property type="project" value="InterPro"/>
</dbReference>
<feature type="region of interest" description="Disordered" evidence="4">
    <location>
        <begin position="1"/>
        <end position="77"/>
    </location>
</feature>
<keyword evidence="2" id="KW-0547">Nucleotide-binding</keyword>
<keyword evidence="1" id="KW-0813">Transport</keyword>
<dbReference type="AlphaFoldDB" id="A0A5D0NI30"/>
<dbReference type="EMBL" id="VSFG01000005">
    <property type="protein sequence ID" value="TYB44080.1"/>
    <property type="molecule type" value="Genomic_DNA"/>
</dbReference>
<name>A0A5D0NI30_9ACTN</name>
<evidence type="ECO:0000256" key="2">
    <source>
        <dbReference type="ARBA" id="ARBA00022741"/>
    </source>
</evidence>
<evidence type="ECO:0000313" key="6">
    <source>
        <dbReference type="EMBL" id="TYB44080.1"/>
    </source>
</evidence>
<dbReference type="InterPro" id="IPR008995">
    <property type="entry name" value="Mo/tungstate-bd_C_term_dom"/>
</dbReference>
<dbReference type="Proteomes" id="UP000323380">
    <property type="component" value="Unassembled WGS sequence"/>
</dbReference>
<dbReference type="GO" id="GO:0005524">
    <property type="term" value="F:ATP binding"/>
    <property type="evidence" value="ECO:0007669"/>
    <property type="project" value="UniProtKB-KW"/>
</dbReference>
<feature type="compositionally biased region" description="Basic residues" evidence="4">
    <location>
        <begin position="61"/>
        <end position="76"/>
    </location>
</feature>
<evidence type="ECO:0000313" key="7">
    <source>
        <dbReference type="Proteomes" id="UP000323380"/>
    </source>
</evidence>
<evidence type="ECO:0000256" key="4">
    <source>
        <dbReference type="SAM" id="MobiDB-lite"/>
    </source>
</evidence>
<comment type="caution">
    <text evidence="6">The sequence shown here is derived from an EMBL/GenBank/DDBJ whole genome shotgun (WGS) entry which is preliminary data.</text>
</comment>
<organism evidence="6 7">
    <name type="scientific">Actinomadura chibensis</name>
    <dbReference type="NCBI Taxonomy" id="392828"/>
    <lineage>
        <taxon>Bacteria</taxon>
        <taxon>Bacillati</taxon>
        <taxon>Actinomycetota</taxon>
        <taxon>Actinomycetes</taxon>
        <taxon>Streptosporangiales</taxon>
        <taxon>Thermomonosporaceae</taxon>
        <taxon>Actinomadura</taxon>
    </lineage>
</organism>
<dbReference type="Pfam" id="PF00005">
    <property type="entry name" value="ABC_tran"/>
    <property type="match status" value="1"/>
</dbReference>
<evidence type="ECO:0000256" key="1">
    <source>
        <dbReference type="ARBA" id="ARBA00022448"/>
    </source>
</evidence>
<dbReference type="GO" id="GO:0140359">
    <property type="term" value="F:ABC-type transporter activity"/>
    <property type="evidence" value="ECO:0007669"/>
    <property type="project" value="UniProtKB-ARBA"/>
</dbReference>
<dbReference type="GO" id="GO:0043190">
    <property type="term" value="C:ATP-binding cassette (ABC) transporter complex"/>
    <property type="evidence" value="ECO:0007669"/>
    <property type="project" value="UniProtKB-ARBA"/>
</dbReference>
<dbReference type="PROSITE" id="PS00211">
    <property type="entry name" value="ABC_TRANSPORTER_1"/>
    <property type="match status" value="1"/>
</dbReference>
<feature type="domain" description="ABC transporter" evidence="5">
    <location>
        <begin position="82"/>
        <end position="318"/>
    </location>
</feature>
<dbReference type="SMART" id="SM00382">
    <property type="entry name" value="AAA"/>
    <property type="match status" value="1"/>
</dbReference>
<dbReference type="PANTHER" id="PTHR42781">
    <property type="entry name" value="SPERMIDINE/PUTRESCINE IMPORT ATP-BINDING PROTEIN POTA"/>
    <property type="match status" value="1"/>
</dbReference>
<dbReference type="PANTHER" id="PTHR42781:SF4">
    <property type="entry name" value="SPERMIDINE_PUTRESCINE IMPORT ATP-BINDING PROTEIN POTA"/>
    <property type="match status" value="1"/>
</dbReference>
<protein>
    <submittedName>
        <fullName evidence="6">ABC transporter ATP-binding protein</fullName>
    </submittedName>
</protein>
<keyword evidence="3 6" id="KW-0067">ATP-binding</keyword>
<sequence>MRRRGRPARPLARDDRAARRRGRAGDAVGRPARRPRVPQDPRPGGRGAGRERADRGLAARAPRHRGRGRGRKRGRGRGVSIVRIDALTKRFGGVTAVDRVSLDIGDGEFVTLLGPSGCGKTTTLRCVAGLESPDEGSISLGAGAVVDRSRGFELPPHKRDIGMVFQSYALWPHMSVVQNVSYPLRLKRRRKPAARARAMEALELVGLADYASRSVSALSGGQQQRVALARALVREPSVLLLDEPLSNLDAALRTQMRAELKRIHEQTGSTMVYVTHDQEEAVSMSDRIAVMHGGRSVQTGTPREVFDEPSSRWVAEFLGYENVLPGRVERVGDGCAEVRPEGWATSLTCTRTTRCAAGDRAWIAIRSTAVTFDEGPADGPNRLDAKVVRSTFLGTATEHEVAAFGSRLVAKQVAAWPRPDGADAAIRIEPGQIAVIPAADGPAEGRAS</sequence>
<dbReference type="InterPro" id="IPR050093">
    <property type="entry name" value="ABC_SmlMolc_Importer"/>
</dbReference>
<dbReference type="SUPFAM" id="SSF50331">
    <property type="entry name" value="MOP-like"/>
    <property type="match status" value="1"/>
</dbReference>
<dbReference type="SUPFAM" id="SSF52540">
    <property type="entry name" value="P-loop containing nucleoside triphosphate hydrolases"/>
    <property type="match status" value="1"/>
</dbReference>
<proteinExistence type="predicted"/>
<feature type="compositionally biased region" description="Basic and acidic residues" evidence="4">
    <location>
        <begin position="48"/>
        <end position="57"/>
    </location>
</feature>
<dbReference type="InterPro" id="IPR017871">
    <property type="entry name" value="ABC_transporter-like_CS"/>
</dbReference>
<gene>
    <name evidence="6" type="ORF">FXF69_24300</name>
</gene>
<evidence type="ECO:0000256" key="3">
    <source>
        <dbReference type="ARBA" id="ARBA00022840"/>
    </source>
</evidence>
<reference evidence="6 7" key="1">
    <citation type="submission" date="2019-08" db="EMBL/GenBank/DDBJ databases">
        <title>Actinomadura sp. nov. CYP1-5 isolated from mountain soil.</title>
        <authorList>
            <person name="Songsumanus A."/>
            <person name="Kuncharoen N."/>
            <person name="Kudo T."/>
            <person name="Yuki M."/>
            <person name="Igarashi Y."/>
            <person name="Tanasupawat S."/>
        </authorList>
    </citation>
    <scope>NUCLEOTIDE SEQUENCE [LARGE SCALE GENOMIC DNA]</scope>
    <source>
        <strain evidence="6 7">JCM 14158</strain>
    </source>
</reference>
<keyword evidence="7" id="KW-1185">Reference proteome</keyword>